<dbReference type="InterPro" id="IPR046373">
    <property type="entry name" value="Acyl-CoA_Oxase/DH_mid-dom_sf"/>
</dbReference>
<evidence type="ECO:0000256" key="6">
    <source>
        <dbReference type="ARBA" id="ARBA00023002"/>
    </source>
</evidence>
<evidence type="ECO:0000259" key="12">
    <source>
        <dbReference type="Pfam" id="PF02770"/>
    </source>
</evidence>
<dbReference type="Proteomes" id="UP001329915">
    <property type="component" value="Chromosome"/>
</dbReference>
<evidence type="ECO:0000256" key="3">
    <source>
        <dbReference type="ARBA" id="ARBA00009347"/>
    </source>
</evidence>
<comment type="similarity">
    <text evidence="3 10">Belongs to the acyl-CoA dehydrogenase family.</text>
</comment>
<dbReference type="GO" id="GO:0005737">
    <property type="term" value="C:cytoplasm"/>
    <property type="evidence" value="ECO:0007669"/>
    <property type="project" value="TreeGrafter"/>
</dbReference>
<sequence length="380" mass="43179">MDRNIFQEEHRIFRSAFQSFIKKDVLPHYDKWEEKRIVPREFWLQMGSQGYLCPQLEEKYGGMGADFRYNIIINEELAKVAMGTLGVPLHNDIIAPYLQMYCNEAQKRQWLPKCASGKAILAIAMTEPGAGSDLQSIKTTAIKDGDSYVLNGQKTFISNGISADLVLVACKTDPKAQPGYRGISLIMVERDTPGFIRGRQLDKIGMHSQDTAELFFEECRVPAANLVGTEGEGFKYMMKKLPHERLVVAVGCQAAAEEMLKETLEFTRVRSAFGKPIQEFQHTRFKLAEIATEIELGRVFVDRLIDRVIQGEDITVEGAMAKWWVSDMANRVAYDCLQLHGGYGYMEEYKIARWYRDIRVATIYAGSNEIMKEVIGRSLQ</sequence>
<dbReference type="InterPro" id="IPR037069">
    <property type="entry name" value="AcylCoA_DH/ox_N_sf"/>
</dbReference>
<dbReference type="InterPro" id="IPR013786">
    <property type="entry name" value="AcylCoA_DH/ox_N"/>
</dbReference>
<gene>
    <name evidence="14" type="ORF">MFMK1_002445</name>
</gene>
<evidence type="ECO:0000256" key="4">
    <source>
        <dbReference type="ARBA" id="ARBA00022630"/>
    </source>
</evidence>
<keyword evidence="4 10" id="KW-0285">Flavoprotein</keyword>
<dbReference type="PANTHER" id="PTHR48083:SF20">
    <property type="entry name" value="LONG-CHAIN SPECIFIC ACYL-COA DEHYDROGENASE, MITOCHONDRIAL"/>
    <property type="match status" value="1"/>
</dbReference>
<keyword evidence="6 10" id="KW-0560">Oxidoreductase</keyword>
<evidence type="ECO:0000256" key="10">
    <source>
        <dbReference type="RuleBase" id="RU362125"/>
    </source>
</evidence>
<comment type="cofactor">
    <cofactor evidence="1 10">
        <name>FAD</name>
        <dbReference type="ChEBI" id="CHEBI:57692"/>
    </cofactor>
</comment>
<organism evidence="14 15">
    <name type="scientific">Metallumcola ferriviriculae</name>
    <dbReference type="NCBI Taxonomy" id="3039180"/>
    <lineage>
        <taxon>Bacteria</taxon>
        <taxon>Bacillati</taxon>
        <taxon>Bacillota</taxon>
        <taxon>Clostridia</taxon>
        <taxon>Neomoorellales</taxon>
        <taxon>Desulfitibacteraceae</taxon>
        <taxon>Metallumcola</taxon>
    </lineage>
</organism>
<dbReference type="Pfam" id="PF02770">
    <property type="entry name" value="Acyl-CoA_dh_M"/>
    <property type="match status" value="1"/>
</dbReference>
<dbReference type="GO" id="GO:0003995">
    <property type="term" value="F:acyl-CoA dehydrogenase activity"/>
    <property type="evidence" value="ECO:0007669"/>
    <property type="project" value="InterPro"/>
</dbReference>
<evidence type="ECO:0000256" key="1">
    <source>
        <dbReference type="ARBA" id="ARBA00001974"/>
    </source>
</evidence>
<dbReference type="InterPro" id="IPR050741">
    <property type="entry name" value="Acyl-CoA_dehydrogenase"/>
</dbReference>
<dbReference type="KEGG" id="dbc:MFMK1_002445"/>
<dbReference type="SUPFAM" id="SSF56645">
    <property type="entry name" value="Acyl-CoA dehydrogenase NM domain-like"/>
    <property type="match status" value="1"/>
</dbReference>
<dbReference type="PANTHER" id="PTHR48083">
    <property type="entry name" value="MEDIUM-CHAIN SPECIFIC ACYL-COA DEHYDROGENASE, MITOCHONDRIAL-RELATED"/>
    <property type="match status" value="1"/>
</dbReference>
<evidence type="ECO:0000256" key="5">
    <source>
        <dbReference type="ARBA" id="ARBA00022827"/>
    </source>
</evidence>
<proteinExistence type="inferred from homology"/>
<protein>
    <recommendedName>
        <fullName evidence="8">Acyl-[acyl-carrier-protein] dehydrogenase MbtN</fullName>
    </recommendedName>
    <alternativeName>
        <fullName evidence="9">Mycobactin synthase protein N</fullName>
    </alternativeName>
</protein>
<dbReference type="InterPro" id="IPR006091">
    <property type="entry name" value="Acyl-CoA_Oxase/DH_mid-dom"/>
</dbReference>
<dbReference type="RefSeq" id="WP_366922018.1">
    <property type="nucleotide sequence ID" value="NZ_CP121694.1"/>
</dbReference>
<feature type="domain" description="Acyl-CoA oxidase/dehydrogenase middle" evidence="12">
    <location>
        <begin position="122"/>
        <end position="219"/>
    </location>
</feature>
<dbReference type="FunFam" id="1.10.540.10:FF:000009">
    <property type="entry name" value="Probable acyl-CoA dehydrogenase"/>
    <property type="match status" value="1"/>
</dbReference>
<evidence type="ECO:0000256" key="9">
    <source>
        <dbReference type="ARBA" id="ARBA00042660"/>
    </source>
</evidence>
<dbReference type="FunFam" id="2.40.110.10:FF:000002">
    <property type="entry name" value="Acyl-CoA dehydrogenase fadE12"/>
    <property type="match status" value="1"/>
</dbReference>
<dbReference type="Gene3D" id="2.40.110.10">
    <property type="entry name" value="Butyryl-CoA Dehydrogenase, subunit A, domain 2"/>
    <property type="match status" value="1"/>
</dbReference>
<dbReference type="PROSITE" id="PS00073">
    <property type="entry name" value="ACYL_COA_DH_2"/>
    <property type="match status" value="1"/>
</dbReference>
<feature type="domain" description="Acyl-CoA dehydrogenase/oxidase N-terminal" evidence="13">
    <location>
        <begin position="8"/>
        <end position="118"/>
    </location>
</feature>
<dbReference type="Pfam" id="PF00441">
    <property type="entry name" value="Acyl-CoA_dh_1"/>
    <property type="match status" value="1"/>
</dbReference>
<dbReference type="InterPro" id="IPR006089">
    <property type="entry name" value="Acyl-CoA_DH_CS"/>
</dbReference>
<comment type="function">
    <text evidence="7">Catalyzes the dehydrogenation at the alpha-beta position of ACP-bound acyl chains. This results in the introduction of a double bond in the lipidic chain, which is further transferred to the epsilon-amino group of lysine residue in the mycobactin core by MbtK.</text>
</comment>
<dbReference type="Pfam" id="PF02771">
    <property type="entry name" value="Acyl-CoA_dh_N"/>
    <property type="match status" value="1"/>
</dbReference>
<evidence type="ECO:0000313" key="14">
    <source>
        <dbReference type="EMBL" id="WRO22608.1"/>
    </source>
</evidence>
<dbReference type="SUPFAM" id="SSF47203">
    <property type="entry name" value="Acyl-CoA dehydrogenase C-terminal domain-like"/>
    <property type="match status" value="1"/>
</dbReference>
<dbReference type="FunFam" id="1.20.140.10:FF:000001">
    <property type="entry name" value="Acyl-CoA dehydrogenase"/>
    <property type="match status" value="1"/>
</dbReference>
<reference evidence="14 15" key="1">
    <citation type="submission" date="2023-04" db="EMBL/GenBank/DDBJ databases">
        <authorList>
            <person name="Hsu D."/>
        </authorList>
    </citation>
    <scope>NUCLEOTIDE SEQUENCE [LARGE SCALE GENOMIC DNA]</scope>
    <source>
        <strain evidence="14 15">MK1</strain>
    </source>
</reference>
<dbReference type="PROSITE" id="PS00072">
    <property type="entry name" value="ACYL_COA_DH_1"/>
    <property type="match status" value="1"/>
</dbReference>
<dbReference type="GO" id="GO:0033539">
    <property type="term" value="P:fatty acid beta-oxidation using acyl-CoA dehydrogenase"/>
    <property type="evidence" value="ECO:0007669"/>
    <property type="project" value="TreeGrafter"/>
</dbReference>
<comment type="pathway">
    <text evidence="2">Siderophore biosynthesis; mycobactin biosynthesis.</text>
</comment>
<keyword evidence="15" id="KW-1185">Reference proteome</keyword>
<evidence type="ECO:0000256" key="7">
    <source>
        <dbReference type="ARBA" id="ARBA00037085"/>
    </source>
</evidence>
<dbReference type="InterPro" id="IPR036250">
    <property type="entry name" value="AcylCo_DH-like_C"/>
</dbReference>
<dbReference type="EMBL" id="CP121694">
    <property type="protein sequence ID" value="WRO22608.1"/>
    <property type="molecule type" value="Genomic_DNA"/>
</dbReference>
<accession>A0AAU0UPT4</accession>
<dbReference type="Gene3D" id="1.20.140.10">
    <property type="entry name" value="Butyryl-CoA Dehydrogenase, subunit A, domain 3"/>
    <property type="match status" value="1"/>
</dbReference>
<evidence type="ECO:0000313" key="15">
    <source>
        <dbReference type="Proteomes" id="UP001329915"/>
    </source>
</evidence>
<dbReference type="InterPro" id="IPR009100">
    <property type="entry name" value="AcylCoA_DH/oxidase_NM_dom_sf"/>
</dbReference>
<dbReference type="AlphaFoldDB" id="A0AAU0UPT4"/>
<evidence type="ECO:0000259" key="13">
    <source>
        <dbReference type="Pfam" id="PF02771"/>
    </source>
</evidence>
<dbReference type="Gene3D" id="1.10.540.10">
    <property type="entry name" value="Acyl-CoA dehydrogenase/oxidase, N-terminal domain"/>
    <property type="match status" value="1"/>
</dbReference>
<dbReference type="InterPro" id="IPR009075">
    <property type="entry name" value="AcylCo_DH/oxidase_C"/>
</dbReference>
<evidence type="ECO:0000256" key="8">
    <source>
        <dbReference type="ARBA" id="ARBA00040394"/>
    </source>
</evidence>
<keyword evidence="5 10" id="KW-0274">FAD</keyword>
<evidence type="ECO:0000256" key="2">
    <source>
        <dbReference type="ARBA" id="ARBA00005102"/>
    </source>
</evidence>
<dbReference type="GO" id="GO:0050660">
    <property type="term" value="F:flavin adenine dinucleotide binding"/>
    <property type="evidence" value="ECO:0007669"/>
    <property type="project" value="InterPro"/>
</dbReference>
<feature type="domain" description="Acyl-CoA dehydrogenase/oxidase C-terminal" evidence="11">
    <location>
        <begin position="231"/>
        <end position="379"/>
    </location>
</feature>
<name>A0AAU0UPT4_9FIRM</name>
<evidence type="ECO:0000259" key="11">
    <source>
        <dbReference type="Pfam" id="PF00441"/>
    </source>
</evidence>